<dbReference type="InterPro" id="IPR036097">
    <property type="entry name" value="HisK_dim/P_sf"/>
</dbReference>
<comment type="catalytic activity">
    <reaction evidence="1">
        <text>ATP + protein L-histidine = ADP + protein N-phospho-L-histidine.</text>
        <dbReference type="EC" id="2.7.13.3"/>
    </reaction>
</comment>
<dbReference type="InterPro" id="IPR004358">
    <property type="entry name" value="Sig_transdc_His_kin-like_C"/>
</dbReference>
<evidence type="ECO:0000256" key="3">
    <source>
        <dbReference type="ARBA" id="ARBA00012438"/>
    </source>
</evidence>
<keyword evidence="14" id="KW-0547">Nucleotide-binding</keyword>
<dbReference type="CDD" id="cd06225">
    <property type="entry name" value="HAMP"/>
    <property type="match status" value="1"/>
</dbReference>
<sequence length="476" mass="52006">MSWVPTGLRGRLVITFLLVAIIASVAVAGLGYQLVRRELLDRVQRVSVSDIRDTLSRVALPVGASDVVWPSDSTVTDEDLGDLVNALNGPDRAVIVTYGGHRRISRGSPFTMTDVPDQLRWQATRRLVFQRLRLNDRPWLLVATQIHRANQNGVVRGTGLSAYVFVSLSDEEGVLNRLRGSLLQAGGITLAIALTVALLSAWQVLLPVRRLGTAARMLGAGELHIRLPVRGKDELAELTAIFNETAEALEEKVTELRTLEAMSRRFVADVSHELRTPLTAMTAVTDMLSEEADGLPDDAGEAVRIVLREIDRLKILVEHLIEVSRFDSGAAVLRRENVDVGDTLADCLEVRGWADQVKLTVPIGLMFSLDPRRFDVIVANLVGNALHHGAQPVLVSARVRPSGLQVTVRDHGEGIPERSLPHVFERFYKAGAGRARSVGSGLGLAIAKANAELHRGTIEVRRCDPGTLFTLWIPAP</sequence>
<name>A0ABV3GBJ4_MICGL</name>
<feature type="domain" description="HAMP" evidence="13">
    <location>
        <begin position="202"/>
        <end position="254"/>
    </location>
</feature>
<evidence type="ECO:0000256" key="7">
    <source>
        <dbReference type="ARBA" id="ARBA00022777"/>
    </source>
</evidence>
<organism evidence="14 15">
    <name type="scientific">Microtetraspora glauca</name>
    <dbReference type="NCBI Taxonomy" id="1996"/>
    <lineage>
        <taxon>Bacteria</taxon>
        <taxon>Bacillati</taxon>
        <taxon>Actinomycetota</taxon>
        <taxon>Actinomycetes</taxon>
        <taxon>Streptosporangiales</taxon>
        <taxon>Streptosporangiaceae</taxon>
        <taxon>Microtetraspora</taxon>
    </lineage>
</organism>
<evidence type="ECO:0000256" key="11">
    <source>
        <dbReference type="SAM" id="Phobius"/>
    </source>
</evidence>
<dbReference type="PANTHER" id="PTHR45436:SF5">
    <property type="entry name" value="SENSOR HISTIDINE KINASE TRCS"/>
    <property type="match status" value="1"/>
</dbReference>
<keyword evidence="8 11" id="KW-1133">Transmembrane helix</keyword>
<evidence type="ECO:0000256" key="1">
    <source>
        <dbReference type="ARBA" id="ARBA00000085"/>
    </source>
</evidence>
<gene>
    <name evidence="14" type="ORF">AB0I59_10255</name>
</gene>
<keyword evidence="5" id="KW-0808">Transferase</keyword>
<dbReference type="PRINTS" id="PR00344">
    <property type="entry name" value="BCTRLSENSOR"/>
</dbReference>
<dbReference type="InterPro" id="IPR036890">
    <property type="entry name" value="HATPase_C_sf"/>
</dbReference>
<dbReference type="SMART" id="SM00304">
    <property type="entry name" value="HAMP"/>
    <property type="match status" value="1"/>
</dbReference>
<dbReference type="Gene3D" id="1.10.287.130">
    <property type="match status" value="1"/>
</dbReference>
<dbReference type="InterPro" id="IPR003594">
    <property type="entry name" value="HATPase_dom"/>
</dbReference>
<dbReference type="GO" id="GO:0005524">
    <property type="term" value="F:ATP binding"/>
    <property type="evidence" value="ECO:0007669"/>
    <property type="project" value="UniProtKB-KW"/>
</dbReference>
<dbReference type="SMART" id="SM00388">
    <property type="entry name" value="HisKA"/>
    <property type="match status" value="1"/>
</dbReference>
<dbReference type="CDD" id="cd00082">
    <property type="entry name" value="HisKA"/>
    <property type="match status" value="1"/>
</dbReference>
<dbReference type="SUPFAM" id="SSF47384">
    <property type="entry name" value="Homodimeric domain of signal transducing histidine kinase"/>
    <property type="match status" value="1"/>
</dbReference>
<reference evidence="14 15" key="1">
    <citation type="submission" date="2024-06" db="EMBL/GenBank/DDBJ databases">
        <title>The Natural Products Discovery Center: Release of the First 8490 Sequenced Strains for Exploring Actinobacteria Biosynthetic Diversity.</title>
        <authorList>
            <person name="Kalkreuter E."/>
            <person name="Kautsar S.A."/>
            <person name="Yang D."/>
            <person name="Bader C.D."/>
            <person name="Teijaro C.N."/>
            <person name="Fluegel L."/>
            <person name="Davis C.M."/>
            <person name="Simpson J.R."/>
            <person name="Lauterbach L."/>
            <person name="Steele A.D."/>
            <person name="Gui C."/>
            <person name="Meng S."/>
            <person name="Li G."/>
            <person name="Viehrig K."/>
            <person name="Ye F."/>
            <person name="Su P."/>
            <person name="Kiefer A.F."/>
            <person name="Nichols A."/>
            <person name="Cepeda A.J."/>
            <person name="Yan W."/>
            <person name="Fan B."/>
            <person name="Jiang Y."/>
            <person name="Adhikari A."/>
            <person name="Zheng C.-J."/>
            <person name="Schuster L."/>
            <person name="Cowan T.M."/>
            <person name="Smanski M.J."/>
            <person name="Chevrette M.G."/>
            <person name="De Carvalho L.P.S."/>
            <person name="Shen B."/>
        </authorList>
    </citation>
    <scope>NUCLEOTIDE SEQUENCE [LARGE SCALE GENOMIC DNA]</scope>
    <source>
        <strain evidence="14 15">NPDC050100</strain>
    </source>
</reference>
<feature type="domain" description="Histidine kinase" evidence="12">
    <location>
        <begin position="269"/>
        <end position="476"/>
    </location>
</feature>
<feature type="transmembrane region" description="Helical" evidence="11">
    <location>
        <begin position="12"/>
        <end position="35"/>
    </location>
</feature>
<evidence type="ECO:0000256" key="9">
    <source>
        <dbReference type="ARBA" id="ARBA00023012"/>
    </source>
</evidence>
<evidence type="ECO:0000256" key="2">
    <source>
        <dbReference type="ARBA" id="ARBA00004236"/>
    </source>
</evidence>
<dbReference type="SUPFAM" id="SSF55874">
    <property type="entry name" value="ATPase domain of HSP90 chaperone/DNA topoisomerase II/histidine kinase"/>
    <property type="match status" value="1"/>
</dbReference>
<proteinExistence type="predicted"/>
<comment type="subcellular location">
    <subcellularLocation>
        <location evidence="2">Cell membrane</location>
    </subcellularLocation>
</comment>
<dbReference type="Pfam" id="PF02518">
    <property type="entry name" value="HATPase_c"/>
    <property type="match status" value="1"/>
</dbReference>
<dbReference type="InterPro" id="IPR003661">
    <property type="entry name" value="HisK_dim/P_dom"/>
</dbReference>
<evidence type="ECO:0000313" key="15">
    <source>
        <dbReference type="Proteomes" id="UP001551675"/>
    </source>
</evidence>
<evidence type="ECO:0000256" key="8">
    <source>
        <dbReference type="ARBA" id="ARBA00022989"/>
    </source>
</evidence>
<dbReference type="Gene3D" id="6.10.340.10">
    <property type="match status" value="1"/>
</dbReference>
<dbReference type="Proteomes" id="UP001551675">
    <property type="component" value="Unassembled WGS sequence"/>
</dbReference>
<dbReference type="CDD" id="cd00075">
    <property type="entry name" value="HATPase"/>
    <property type="match status" value="1"/>
</dbReference>
<dbReference type="SMART" id="SM00387">
    <property type="entry name" value="HATPase_c"/>
    <property type="match status" value="1"/>
</dbReference>
<keyword evidence="15" id="KW-1185">Reference proteome</keyword>
<keyword evidence="10 11" id="KW-0472">Membrane</keyword>
<keyword evidence="6 11" id="KW-0812">Transmembrane</keyword>
<keyword evidence="14" id="KW-0067">ATP-binding</keyword>
<keyword evidence="9" id="KW-0902">Two-component regulatory system</keyword>
<evidence type="ECO:0000256" key="4">
    <source>
        <dbReference type="ARBA" id="ARBA00022553"/>
    </source>
</evidence>
<dbReference type="RefSeq" id="WP_061258282.1">
    <property type="nucleotide sequence ID" value="NZ_JBFALK010000004.1"/>
</dbReference>
<dbReference type="SUPFAM" id="SSF158472">
    <property type="entry name" value="HAMP domain-like"/>
    <property type="match status" value="1"/>
</dbReference>
<feature type="transmembrane region" description="Helical" evidence="11">
    <location>
        <begin position="182"/>
        <end position="202"/>
    </location>
</feature>
<protein>
    <recommendedName>
        <fullName evidence="3">histidine kinase</fullName>
        <ecNumber evidence="3">2.7.13.3</ecNumber>
    </recommendedName>
</protein>
<evidence type="ECO:0000313" key="14">
    <source>
        <dbReference type="EMBL" id="MEV0969006.1"/>
    </source>
</evidence>
<dbReference type="Pfam" id="PF00672">
    <property type="entry name" value="HAMP"/>
    <property type="match status" value="1"/>
</dbReference>
<dbReference type="InterPro" id="IPR003660">
    <property type="entry name" value="HAMP_dom"/>
</dbReference>
<dbReference type="EMBL" id="JBFALK010000004">
    <property type="protein sequence ID" value="MEV0969006.1"/>
    <property type="molecule type" value="Genomic_DNA"/>
</dbReference>
<dbReference type="EC" id="2.7.13.3" evidence="3"/>
<evidence type="ECO:0000256" key="6">
    <source>
        <dbReference type="ARBA" id="ARBA00022692"/>
    </source>
</evidence>
<evidence type="ECO:0000256" key="5">
    <source>
        <dbReference type="ARBA" id="ARBA00022679"/>
    </source>
</evidence>
<dbReference type="InterPro" id="IPR050428">
    <property type="entry name" value="TCS_sensor_his_kinase"/>
</dbReference>
<keyword evidence="7" id="KW-0418">Kinase</keyword>
<evidence type="ECO:0000259" key="13">
    <source>
        <dbReference type="PROSITE" id="PS50885"/>
    </source>
</evidence>
<dbReference type="InterPro" id="IPR005467">
    <property type="entry name" value="His_kinase_dom"/>
</dbReference>
<dbReference type="PROSITE" id="PS50109">
    <property type="entry name" value="HIS_KIN"/>
    <property type="match status" value="1"/>
</dbReference>
<accession>A0ABV3GBJ4</accession>
<dbReference type="Gene3D" id="3.30.565.10">
    <property type="entry name" value="Histidine kinase-like ATPase, C-terminal domain"/>
    <property type="match status" value="1"/>
</dbReference>
<dbReference type="PANTHER" id="PTHR45436">
    <property type="entry name" value="SENSOR HISTIDINE KINASE YKOH"/>
    <property type="match status" value="1"/>
</dbReference>
<evidence type="ECO:0000256" key="10">
    <source>
        <dbReference type="ARBA" id="ARBA00023136"/>
    </source>
</evidence>
<comment type="caution">
    <text evidence="14">The sequence shown here is derived from an EMBL/GenBank/DDBJ whole genome shotgun (WGS) entry which is preliminary data.</text>
</comment>
<dbReference type="PROSITE" id="PS50885">
    <property type="entry name" value="HAMP"/>
    <property type="match status" value="1"/>
</dbReference>
<evidence type="ECO:0000259" key="12">
    <source>
        <dbReference type="PROSITE" id="PS50109"/>
    </source>
</evidence>
<dbReference type="Pfam" id="PF00512">
    <property type="entry name" value="HisKA"/>
    <property type="match status" value="1"/>
</dbReference>
<keyword evidence="4" id="KW-0597">Phosphoprotein</keyword>